<evidence type="ECO:0000313" key="1">
    <source>
        <dbReference type="EMBL" id="GEO80415.1"/>
    </source>
</evidence>
<dbReference type="Proteomes" id="UP000321567">
    <property type="component" value="Unassembled WGS sequence"/>
</dbReference>
<reference evidence="1 2" key="1">
    <citation type="submission" date="2019-07" db="EMBL/GenBank/DDBJ databases">
        <title>Whole genome shotgun sequence of Rhodospirillum oryzae NBRC 107573.</title>
        <authorList>
            <person name="Hosoyama A."/>
            <person name="Uohara A."/>
            <person name="Ohji S."/>
            <person name="Ichikawa N."/>
        </authorList>
    </citation>
    <scope>NUCLEOTIDE SEQUENCE [LARGE SCALE GENOMIC DNA]</scope>
    <source>
        <strain evidence="1 2">NBRC 107573</strain>
    </source>
</reference>
<dbReference type="InterPro" id="IPR038293">
    <property type="entry name" value="ATPase_inh_sub_z_sf"/>
</dbReference>
<dbReference type="AlphaFoldDB" id="A0A512H4M2"/>
<dbReference type="OrthoDB" id="9810387at2"/>
<sequence>MSDAFTDRERAFEAGHQHEQEVQFKVAARRDRQLGLWAATEMGLEGDAAEAYARALVEAGLEAAGEDGLIARVLADLTAKGVEMTEGRLRIKLDRLRAEAETAVRAG</sequence>
<keyword evidence="2" id="KW-1185">Reference proteome</keyword>
<dbReference type="Gene3D" id="1.10.790.20">
    <property type="entry name" value="Domain of unknown function DUF1476"/>
    <property type="match status" value="1"/>
</dbReference>
<dbReference type="InterPro" id="IPR009945">
    <property type="entry name" value="ATPase_inh_sub_z"/>
</dbReference>
<comment type="caution">
    <text evidence="1">The sequence shown here is derived from an EMBL/GenBank/DDBJ whole genome shotgun (WGS) entry which is preliminary data.</text>
</comment>
<accession>A0A512H4M2</accession>
<organism evidence="1 2">
    <name type="scientific">Pararhodospirillum oryzae</name>
    <dbReference type="NCBI Taxonomy" id="478448"/>
    <lineage>
        <taxon>Bacteria</taxon>
        <taxon>Pseudomonadati</taxon>
        <taxon>Pseudomonadota</taxon>
        <taxon>Alphaproteobacteria</taxon>
        <taxon>Rhodospirillales</taxon>
        <taxon>Rhodospirillaceae</taxon>
        <taxon>Pararhodospirillum</taxon>
    </lineage>
</organism>
<dbReference type="PIRSF" id="PIRSF031780">
    <property type="entry name" value="UCP031780"/>
    <property type="match status" value="1"/>
</dbReference>
<dbReference type="RefSeq" id="WP_147162476.1">
    <property type="nucleotide sequence ID" value="NZ_BJZO01000009.1"/>
</dbReference>
<gene>
    <name evidence="1" type="ORF">ROR02_05460</name>
</gene>
<name>A0A512H4M2_9PROT</name>
<dbReference type="EMBL" id="BJZO01000009">
    <property type="protein sequence ID" value="GEO80415.1"/>
    <property type="molecule type" value="Genomic_DNA"/>
</dbReference>
<proteinExistence type="predicted"/>
<dbReference type="Pfam" id="PF07345">
    <property type="entry name" value="ATPaseInh_sub_z"/>
    <property type="match status" value="1"/>
</dbReference>
<evidence type="ECO:0000313" key="2">
    <source>
        <dbReference type="Proteomes" id="UP000321567"/>
    </source>
</evidence>
<evidence type="ECO:0008006" key="3">
    <source>
        <dbReference type="Google" id="ProtNLM"/>
    </source>
</evidence>
<protein>
    <recommendedName>
        <fullName evidence="3">Aldolase</fullName>
    </recommendedName>
</protein>